<dbReference type="EMBL" id="JAIWYP010000010">
    <property type="protein sequence ID" value="KAH3746563.1"/>
    <property type="molecule type" value="Genomic_DNA"/>
</dbReference>
<accession>A0A9D4DDB8</accession>
<dbReference type="Proteomes" id="UP000828390">
    <property type="component" value="Unassembled WGS sequence"/>
</dbReference>
<reference evidence="3" key="2">
    <citation type="submission" date="2020-11" db="EMBL/GenBank/DDBJ databases">
        <authorList>
            <person name="McCartney M.A."/>
            <person name="Auch B."/>
            <person name="Kono T."/>
            <person name="Mallez S."/>
            <person name="Becker A."/>
            <person name="Gohl D.M."/>
            <person name="Silverstein K.A.T."/>
            <person name="Koren S."/>
            <person name="Bechman K.B."/>
            <person name="Herman A."/>
            <person name="Abrahante J.E."/>
            <person name="Garbe J."/>
        </authorList>
    </citation>
    <scope>NUCLEOTIDE SEQUENCE</scope>
    <source>
        <strain evidence="3">Duluth1</strain>
        <tissue evidence="3">Whole animal</tissue>
    </source>
</reference>
<feature type="domain" description="B box-type" evidence="2">
    <location>
        <begin position="3"/>
        <end position="49"/>
    </location>
</feature>
<keyword evidence="1" id="KW-0479">Metal-binding</keyword>
<evidence type="ECO:0000313" key="4">
    <source>
        <dbReference type="Proteomes" id="UP000828390"/>
    </source>
</evidence>
<dbReference type="AlphaFoldDB" id="A0A9D4DDB8"/>
<dbReference type="GO" id="GO:0008270">
    <property type="term" value="F:zinc ion binding"/>
    <property type="evidence" value="ECO:0007669"/>
    <property type="project" value="UniProtKB-KW"/>
</dbReference>
<dbReference type="InterPro" id="IPR047153">
    <property type="entry name" value="TRIM45/56/19-like"/>
</dbReference>
<dbReference type="SUPFAM" id="SSF57845">
    <property type="entry name" value="B-box zinc-binding domain"/>
    <property type="match status" value="1"/>
</dbReference>
<dbReference type="PANTHER" id="PTHR25462">
    <property type="entry name" value="BONUS, ISOFORM C-RELATED"/>
    <property type="match status" value="1"/>
</dbReference>
<evidence type="ECO:0000313" key="3">
    <source>
        <dbReference type="EMBL" id="KAH3746563.1"/>
    </source>
</evidence>
<organism evidence="3 4">
    <name type="scientific">Dreissena polymorpha</name>
    <name type="common">Zebra mussel</name>
    <name type="synonym">Mytilus polymorpha</name>
    <dbReference type="NCBI Taxonomy" id="45954"/>
    <lineage>
        <taxon>Eukaryota</taxon>
        <taxon>Metazoa</taxon>
        <taxon>Spiralia</taxon>
        <taxon>Lophotrochozoa</taxon>
        <taxon>Mollusca</taxon>
        <taxon>Bivalvia</taxon>
        <taxon>Autobranchia</taxon>
        <taxon>Heteroconchia</taxon>
        <taxon>Euheterodonta</taxon>
        <taxon>Imparidentia</taxon>
        <taxon>Neoheterodontei</taxon>
        <taxon>Myida</taxon>
        <taxon>Dreissenoidea</taxon>
        <taxon>Dreissenidae</taxon>
        <taxon>Dreissena</taxon>
    </lineage>
</organism>
<protein>
    <recommendedName>
        <fullName evidence="2">B box-type domain-containing protein</fullName>
    </recommendedName>
</protein>
<evidence type="ECO:0000259" key="2">
    <source>
        <dbReference type="PROSITE" id="PS50119"/>
    </source>
</evidence>
<dbReference type="PANTHER" id="PTHR25462:SF296">
    <property type="entry name" value="MEIOTIC P26, ISOFORM F"/>
    <property type="match status" value="1"/>
</dbReference>
<reference evidence="3" key="1">
    <citation type="journal article" date="2019" name="bioRxiv">
        <title>The Genome of the Zebra Mussel, Dreissena polymorpha: A Resource for Invasive Species Research.</title>
        <authorList>
            <person name="McCartney M.A."/>
            <person name="Auch B."/>
            <person name="Kono T."/>
            <person name="Mallez S."/>
            <person name="Zhang Y."/>
            <person name="Obille A."/>
            <person name="Becker A."/>
            <person name="Abrahante J.E."/>
            <person name="Garbe J."/>
            <person name="Badalamenti J.P."/>
            <person name="Herman A."/>
            <person name="Mangelson H."/>
            <person name="Liachko I."/>
            <person name="Sullivan S."/>
            <person name="Sone E.D."/>
            <person name="Koren S."/>
            <person name="Silverstein K.A.T."/>
            <person name="Beckman K.B."/>
            <person name="Gohl D.M."/>
        </authorList>
    </citation>
    <scope>NUCLEOTIDE SEQUENCE</scope>
    <source>
        <strain evidence="3">Duluth1</strain>
        <tissue evidence="3">Whole animal</tissue>
    </source>
</reference>
<evidence type="ECO:0000256" key="1">
    <source>
        <dbReference type="PROSITE-ProRule" id="PRU00024"/>
    </source>
</evidence>
<keyword evidence="1" id="KW-0863">Zinc-finger</keyword>
<comment type="caution">
    <text evidence="3">The sequence shown here is derived from an EMBL/GenBank/DDBJ whole genome shotgun (WGS) entry which is preliminary data.</text>
</comment>
<dbReference type="PROSITE" id="PS50119">
    <property type="entry name" value="ZF_BBOX"/>
    <property type="match status" value="1"/>
</dbReference>
<proteinExistence type="predicted"/>
<sequence length="373" mass="42847">MSSARIECGFCFTVPVTGFCEKCHYRLCETCSKNHPRVEMFKNHKVVRTEGSNNPTEELDIDIHERKCKIHTDEKTALFCERHDVSLCLCCLLIEHKGCIGSMIYLGNVVCDTEVLNEYISKLNELGDQAESIASEIEENIKLSAELRSKCEKDIDTFYDELIVKLLKLKKNAETEIAHKYRQNAEHLEKVLVSCNGNRQRISQQIKHIGDLVQKKHDRNLYVTLKRKGKTTNEFLCSNQQSRISNNVTKLTFARNSELEKVLKNDTLTFGITIDVCDGSEEVHEQNTEILIKTDTWDMWDKTDTKGDNQNMFVDMWETTDTKGDNQTIFPDRIFADMLDRTDTKGDYQTNVADMWEAVPFSGVSTEKGLFLP</sequence>
<keyword evidence="1" id="KW-0862">Zinc</keyword>
<name>A0A9D4DDB8_DREPO</name>
<gene>
    <name evidence="3" type="ORF">DPMN_180972</name>
</gene>
<dbReference type="CDD" id="cd19757">
    <property type="entry name" value="Bbox1"/>
    <property type="match status" value="1"/>
</dbReference>
<dbReference type="GO" id="GO:0061630">
    <property type="term" value="F:ubiquitin protein ligase activity"/>
    <property type="evidence" value="ECO:0007669"/>
    <property type="project" value="TreeGrafter"/>
</dbReference>
<keyword evidence="4" id="KW-1185">Reference proteome</keyword>
<dbReference type="Gene3D" id="3.30.160.60">
    <property type="entry name" value="Classic Zinc Finger"/>
    <property type="match status" value="1"/>
</dbReference>
<dbReference type="InterPro" id="IPR000315">
    <property type="entry name" value="Znf_B-box"/>
</dbReference>